<dbReference type="Gene3D" id="3.60.10.10">
    <property type="entry name" value="Endonuclease/exonuclease/phosphatase"/>
    <property type="match status" value="1"/>
</dbReference>
<dbReference type="STRING" id="1817824.A2751_04300"/>
<evidence type="ECO:0000256" key="7">
    <source>
        <dbReference type="ARBA" id="ARBA00022842"/>
    </source>
</evidence>
<evidence type="ECO:0000256" key="1">
    <source>
        <dbReference type="ARBA" id="ARBA00001936"/>
    </source>
</evidence>
<dbReference type="InterPro" id="IPR051547">
    <property type="entry name" value="TDP2-like"/>
</dbReference>
<keyword evidence="3" id="KW-0540">Nuclease</keyword>
<comment type="cofactor">
    <cofactor evidence="1">
        <name>Mn(2+)</name>
        <dbReference type="ChEBI" id="CHEBI:29035"/>
    </cofactor>
</comment>
<sequence>MFKLISINIEDEKHIDRVLDFIRREKPDVLCLQELLERDVPIFEKALDAQSIFAPMGVLPPADSQKIIGVGIFSPFPLDNIQSHYYTRYGNQPRVWHDEITDPLNRVLLSAKITADGIPYTVATTHFTWTPDGQSTPRQRRDLSALLTILSGYDEILFCGDMNAPRGRETFDAIAERYQDHIPPQHLTSLDPELHRIKGKKHRMIDGLFSTAHYGIENVRLQSGISDHMAIVATIR</sequence>
<evidence type="ECO:0000256" key="6">
    <source>
        <dbReference type="ARBA" id="ARBA00022801"/>
    </source>
</evidence>
<name>A0A1F5NMZ7_9BACT</name>
<dbReference type="PANTHER" id="PTHR15822:SF4">
    <property type="entry name" value="TYROSYL-DNA PHOSPHODIESTERASE 2"/>
    <property type="match status" value="1"/>
</dbReference>
<evidence type="ECO:0000256" key="5">
    <source>
        <dbReference type="ARBA" id="ARBA00022763"/>
    </source>
</evidence>
<keyword evidence="7" id="KW-0460">Magnesium</keyword>
<dbReference type="AlphaFoldDB" id="A0A1F5NMZ7"/>
<evidence type="ECO:0000256" key="3">
    <source>
        <dbReference type="ARBA" id="ARBA00022722"/>
    </source>
</evidence>
<organism evidence="10 11">
    <name type="scientific">Candidatus Doudnabacteria bacterium RIFCSPHIGHO2_01_FULL_46_14</name>
    <dbReference type="NCBI Taxonomy" id="1817824"/>
    <lineage>
        <taxon>Bacteria</taxon>
        <taxon>Candidatus Doudnaibacteriota</taxon>
    </lineage>
</organism>
<proteinExistence type="predicted"/>
<keyword evidence="5" id="KW-0227">DNA damage</keyword>
<dbReference type="GO" id="GO:0016787">
    <property type="term" value="F:hydrolase activity"/>
    <property type="evidence" value="ECO:0007669"/>
    <property type="project" value="UniProtKB-KW"/>
</dbReference>
<dbReference type="SUPFAM" id="SSF56219">
    <property type="entry name" value="DNase I-like"/>
    <property type="match status" value="1"/>
</dbReference>
<keyword evidence="4" id="KW-0479">Metal-binding</keyword>
<evidence type="ECO:0000256" key="8">
    <source>
        <dbReference type="ARBA" id="ARBA00023204"/>
    </source>
</evidence>
<dbReference type="InterPro" id="IPR005135">
    <property type="entry name" value="Endo/exonuclease/phosphatase"/>
</dbReference>
<comment type="caution">
    <text evidence="10">The sequence shown here is derived from an EMBL/GenBank/DDBJ whole genome shotgun (WGS) entry which is preliminary data.</text>
</comment>
<evidence type="ECO:0000259" key="9">
    <source>
        <dbReference type="Pfam" id="PF03372"/>
    </source>
</evidence>
<accession>A0A1F5NMZ7</accession>
<feature type="domain" description="Endonuclease/exonuclease/phosphatase" evidence="9">
    <location>
        <begin position="11"/>
        <end position="188"/>
    </location>
</feature>
<gene>
    <name evidence="10" type="ORF">A2751_04300</name>
</gene>
<keyword evidence="6" id="KW-0378">Hydrolase</keyword>
<comment type="cofactor">
    <cofactor evidence="2">
        <name>Mg(2+)</name>
        <dbReference type="ChEBI" id="CHEBI:18420"/>
    </cofactor>
</comment>
<reference evidence="10 11" key="1">
    <citation type="journal article" date="2016" name="Nat. Commun.">
        <title>Thousands of microbial genomes shed light on interconnected biogeochemical processes in an aquifer system.</title>
        <authorList>
            <person name="Anantharaman K."/>
            <person name="Brown C.T."/>
            <person name="Hug L.A."/>
            <person name="Sharon I."/>
            <person name="Castelle C.J."/>
            <person name="Probst A.J."/>
            <person name="Thomas B.C."/>
            <person name="Singh A."/>
            <person name="Wilkins M.J."/>
            <person name="Karaoz U."/>
            <person name="Brodie E.L."/>
            <person name="Williams K.H."/>
            <person name="Hubbard S.S."/>
            <person name="Banfield J.F."/>
        </authorList>
    </citation>
    <scope>NUCLEOTIDE SEQUENCE [LARGE SCALE GENOMIC DNA]</scope>
</reference>
<dbReference type="Pfam" id="PF03372">
    <property type="entry name" value="Exo_endo_phos"/>
    <property type="match status" value="1"/>
</dbReference>
<dbReference type="EMBL" id="MFEK01000009">
    <property type="protein sequence ID" value="OGE79066.1"/>
    <property type="molecule type" value="Genomic_DNA"/>
</dbReference>
<evidence type="ECO:0000256" key="4">
    <source>
        <dbReference type="ARBA" id="ARBA00022723"/>
    </source>
</evidence>
<dbReference type="PANTHER" id="PTHR15822">
    <property type="entry name" value="TRAF AND TNF RECEPTOR-ASSOCIATED PROTEIN"/>
    <property type="match status" value="1"/>
</dbReference>
<dbReference type="GO" id="GO:0004518">
    <property type="term" value="F:nuclease activity"/>
    <property type="evidence" value="ECO:0007669"/>
    <property type="project" value="UniProtKB-KW"/>
</dbReference>
<keyword evidence="8" id="KW-0234">DNA repair</keyword>
<evidence type="ECO:0000256" key="2">
    <source>
        <dbReference type="ARBA" id="ARBA00001946"/>
    </source>
</evidence>
<protein>
    <recommendedName>
        <fullName evidence="9">Endonuclease/exonuclease/phosphatase domain-containing protein</fullName>
    </recommendedName>
</protein>
<dbReference type="Proteomes" id="UP000176864">
    <property type="component" value="Unassembled WGS sequence"/>
</dbReference>
<dbReference type="InterPro" id="IPR036691">
    <property type="entry name" value="Endo/exonu/phosph_ase_sf"/>
</dbReference>
<dbReference type="GO" id="GO:0006281">
    <property type="term" value="P:DNA repair"/>
    <property type="evidence" value="ECO:0007669"/>
    <property type="project" value="UniProtKB-KW"/>
</dbReference>
<evidence type="ECO:0000313" key="11">
    <source>
        <dbReference type="Proteomes" id="UP000176864"/>
    </source>
</evidence>
<evidence type="ECO:0000313" key="10">
    <source>
        <dbReference type="EMBL" id="OGE79066.1"/>
    </source>
</evidence>
<dbReference type="GO" id="GO:0046872">
    <property type="term" value="F:metal ion binding"/>
    <property type="evidence" value="ECO:0007669"/>
    <property type="project" value="UniProtKB-KW"/>
</dbReference>